<dbReference type="NCBIfam" id="TIGR00711">
    <property type="entry name" value="efflux_EmrB"/>
    <property type="match status" value="1"/>
</dbReference>
<keyword evidence="7 8" id="KW-0472">Membrane</keyword>
<feature type="transmembrane region" description="Helical" evidence="8">
    <location>
        <begin position="217"/>
        <end position="241"/>
    </location>
</feature>
<feature type="domain" description="Major facilitator superfamily (MFS) profile" evidence="9">
    <location>
        <begin position="5"/>
        <end position="465"/>
    </location>
</feature>
<comment type="similarity">
    <text evidence="2">Belongs to the major facilitator superfamily. EmrB family.</text>
</comment>
<name>A0A2A4FBT7_9BURK</name>
<dbReference type="Proteomes" id="UP000217994">
    <property type="component" value="Unassembled WGS sequence"/>
</dbReference>
<evidence type="ECO:0000256" key="3">
    <source>
        <dbReference type="ARBA" id="ARBA00022448"/>
    </source>
</evidence>
<dbReference type="PANTHER" id="PTHR42718">
    <property type="entry name" value="MAJOR FACILITATOR SUPERFAMILY MULTIDRUG TRANSPORTER MFSC"/>
    <property type="match status" value="1"/>
</dbReference>
<feature type="transmembrane region" description="Helical" evidence="8">
    <location>
        <begin position="41"/>
        <end position="62"/>
    </location>
</feature>
<dbReference type="GO" id="GO:0022857">
    <property type="term" value="F:transmembrane transporter activity"/>
    <property type="evidence" value="ECO:0007669"/>
    <property type="project" value="InterPro"/>
</dbReference>
<sequence length="485" mass="51144">MAWRSVIGSIVAVLMTIMDIQITNAAIGPIQAALHAPLADASWISSAYLIAEIVTLPLTGLLSRRLGYRRYAQVFSLMFMAASVLCAQSTSFEMLVGCRLLQGVAGGALMPLAYSLIMTRLPDGEHGRAMSLFGAMVTLAPMLGPVMGGFLTAHFGWASIFYLNLPIGLVGLALMMSGLRDEPAAGREKTRVDWPGLVLIVIGLGTLQYVLEEGNRYGWFASREIAVLTGMALVALAAFVVRERASAHPLVALGLLANRQLRIACAANVTTGAAVFGTYFLVPYFLIELQRYTPAQISLVILYGGAVQLSILGFIPRILKRVHVHVLVVVGALLSCVSAWMWSMAAADFSYASVVVAQLLRGLGFTLMLTPLGVLATTATVKHDAPSASILFNISRSLGGAIGVALLTALVGIRHAAYLDGLGGAPGAADDRAGFVLAFGQTFAVMAGFLAAMALAFAALHVRQAARARQAARGPGRATAVESDR</sequence>
<feature type="transmembrane region" description="Helical" evidence="8">
    <location>
        <begin position="74"/>
        <end position="94"/>
    </location>
</feature>
<feature type="transmembrane region" description="Helical" evidence="8">
    <location>
        <begin position="129"/>
        <end position="151"/>
    </location>
</feature>
<dbReference type="AlphaFoldDB" id="A0A2A4FBT7"/>
<keyword evidence="3" id="KW-0813">Transport</keyword>
<feature type="transmembrane region" description="Helical" evidence="8">
    <location>
        <begin position="191"/>
        <end position="211"/>
    </location>
</feature>
<dbReference type="InterPro" id="IPR036259">
    <property type="entry name" value="MFS_trans_sf"/>
</dbReference>
<evidence type="ECO:0000256" key="2">
    <source>
        <dbReference type="ARBA" id="ARBA00008537"/>
    </source>
</evidence>
<dbReference type="InterPro" id="IPR020846">
    <property type="entry name" value="MFS_dom"/>
</dbReference>
<proteinExistence type="inferred from homology"/>
<dbReference type="Gene3D" id="1.20.1250.20">
    <property type="entry name" value="MFS general substrate transporter like domains"/>
    <property type="match status" value="1"/>
</dbReference>
<evidence type="ECO:0000256" key="1">
    <source>
        <dbReference type="ARBA" id="ARBA00004651"/>
    </source>
</evidence>
<evidence type="ECO:0000256" key="8">
    <source>
        <dbReference type="SAM" id="Phobius"/>
    </source>
</evidence>
<feature type="transmembrane region" description="Helical" evidence="8">
    <location>
        <begin position="322"/>
        <end position="342"/>
    </location>
</feature>
<feature type="transmembrane region" description="Helical" evidence="8">
    <location>
        <begin position="100"/>
        <end position="117"/>
    </location>
</feature>
<protein>
    <recommendedName>
        <fullName evidence="9">Major facilitator superfamily (MFS) profile domain-containing protein</fullName>
    </recommendedName>
</protein>
<feature type="transmembrane region" description="Helical" evidence="8">
    <location>
        <begin position="393"/>
        <end position="413"/>
    </location>
</feature>
<dbReference type="InterPro" id="IPR004638">
    <property type="entry name" value="EmrB-like"/>
</dbReference>
<comment type="subcellular location">
    <subcellularLocation>
        <location evidence="1">Cell membrane</location>
        <topology evidence="1">Multi-pass membrane protein</topology>
    </subcellularLocation>
</comment>
<feature type="transmembrane region" description="Helical" evidence="8">
    <location>
        <begin position="294"/>
        <end position="315"/>
    </location>
</feature>
<dbReference type="RefSeq" id="WP_157721066.1">
    <property type="nucleotide sequence ID" value="NZ_CP020737.1"/>
</dbReference>
<gene>
    <name evidence="10" type="ORF">BZL54_16560</name>
</gene>
<comment type="caution">
    <text evidence="10">The sequence shown here is derived from an EMBL/GenBank/DDBJ whole genome shotgun (WGS) entry which is preliminary data.</text>
</comment>
<dbReference type="PROSITE" id="PS50850">
    <property type="entry name" value="MFS"/>
    <property type="match status" value="1"/>
</dbReference>
<evidence type="ECO:0000313" key="10">
    <source>
        <dbReference type="EMBL" id="PCE31243.1"/>
    </source>
</evidence>
<accession>A0A2A4FBT7</accession>
<feature type="transmembrane region" description="Helical" evidence="8">
    <location>
        <begin position="362"/>
        <end position="381"/>
    </location>
</feature>
<evidence type="ECO:0000313" key="11">
    <source>
        <dbReference type="Proteomes" id="UP000217994"/>
    </source>
</evidence>
<dbReference type="PRINTS" id="PR01036">
    <property type="entry name" value="TCRTETB"/>
</dbReference>
<keyword evidence="4" id="KW-1003">Cell membrane</keyword>
<dbReference type="GO" id="GO:0005886">
    <property type="term" value="C:plasma membrane"/>
    <property type="evidence" value="ECO:0007669"/>
    <property type="project" value="UniProtKB-SubCell"/>
</dbReference>
<dbReference type="SUPFAM" id="SSF103473">
    <property type="entry name" value="MFS general substrate transporter"/>
    <property type="match status" value="1"/>
</dbReference>
<dbReference type="GeneID" id="68999940"/>
<dbReference type="Gene3D" id="1.20.1720.10">
    <property type="entry name" value="Multidrug resistance protein D"/>
    <property type="match status" value="1"/>
</dbReference>
<dbReference type="Pfam" id="PF07690">
    <property type="entry name" value="MFS_1"/>
    <property type="match status" value="1"/>
</dbReference>
<keyword evidence="5 8" id="KW-0812">Transmembrane</keyword>
<keyword evidence="6 8" id="KW-1133">Transmembrane helix</keyword>
<evidence type="ECO:0000256" key="7">
    <source>
        <dbReference type="ARBA" id="ARBA00023136"/>
    </source>
</evidence>
<feature type="transmembrane region" description="Helical" evidence="8">
    <location>
        <begin position="433"/>
        <end position="460"/>
    </location>
</feature>
<evidence type="ECO:0000256" key="4">
    <source>
        <dbReference type="ARBA" id="ARBA00022475"/>
    </source>
</evidence>
<feature type="transmembrane region" description="Helical" evidence="8">
    <location>
        <begin position="157"/>
        <end position="179"/>
    </location>
</feature>
<reference evidence="10 11" key="1">
    <citation type="submission" date="2017-01" db="EMBL/GenBank/DDBJ databases">
        <title>Whole-Genome Shotgun Sequencing of Two beta-Proteobacterial Species in Search of the Bulgecin Biosynthetic Cluster.</title>
        <authorList>
            <person name="Horsman M.E."/>
            <person name="Marous D.R."/>
            <person name="Li R."/>
            <person name="Oliver R.A."/>
            <person name="Byun B."/>
            <person name="Emrich S.J."/>
            <person name="Boggess B."/>
            <person name="Townsend C.A."/>
            <person name="Mobashery S."/>
        </authorList>
    </citation>
    <scope>NUCLEOTIDE SEQUENCE [LARGE SCALE GENOMIC DNA]</scope>
    <source>
        <strain evidence="10 11">ATCC 31433</strain>
    </source>
</reference>
<evidence type="ECO:0000256" key="5">
    <source>
        <dbReference type="ARBA" id="ARBA00022692"/>
    </source>
</evidence>
<feature type="transmembrane region" description="Helical" evidence="8">
    <location>
        <begin position="261"/>
        <end position="282"/>
    </location>
</feature>
<evidence type="ECO:0000259" key="9">
    <source>
        <dbReference type="PROSITE" id="PS50850"/>
    </source>
</evidence>
<evidence type="ECO:0000256" key="6">
    <source>
        <dbReference type="ARBA" id="ARBA00022989"/>
    </source>
</evidence>
<dbReference type="PANTHER" id="PTHR42718:SF9">
    <property type="entry name" value="MAJOR FACILITATOR SUPERFAMILY MULTIDRUG TRANSPORTER MFSC"/>
    <property type="match status" value="1"/>
</dbReference>
<dbReference type="InterPro" id="IPR011701">
    <property type="entry name" value="MFS"/>
</dbReference>
<dbReference type="EMBL" id="MTZU01000050">
    <property type="protein sequence ID" value="PCE31243.1"/>
    <property type="molecule type" value="Genomic_DNA"/>
</dbReference>
<organism evidence="10 11">
    <name type="scientific">Burkholderia ubonensis subsp. mesacidophila</name>
    <dbReference type="NCBI Taxonomy" id="265293"/>
    <lineage>
        <taxon>Bacteria</taxon>
        <taxon>Pseudomonadati</taxon>
        <taxon>Pseudomonadota</taxon>
        <taxon>Betaproteobacteria</taxon>
        <taxon>Burkholderiales</taxon>
        <taxon>Burkholderiaceae</taxon>
        <taxon>Burkholderia</taxon>
        <taxon>Burkholderia cepacia complex</taxon>
    </lineage>
</organism>